<dbReference type="EMBL" id="FRAC01000035">
    <property type="protein sequence ID" value="SHL49347.1"/>
    <property type="molecule type" value="Genomic_DNA"/>
</dbReference>
<dbReference type="InterPro" id="IPR013324">
    <property type="entry name" value="RNA_pol_sigma_r3/r4-like"/>
</dbReference>
<evidence type="ECO:0000313" key="9">
    <source>
        <dbReference type="Proteomes" id="UP000184386"/>
    </source>
</evidence>
<dbReference type="PANTHER" id="PTHR43133">
    <property type="entry name" value="RNA POLYMERASE ECF-TYPE SIGMA FACTO"/>
    <property type="match status" value="1"/>
</dbReference>
<dbReference type="Pfam" id="PF04542">
    <property type="entry name" value="Sigma70_r2"/>
    <property type="match status" value="1"/>
</dbReference>
<dbReference type="InterPro" id="IPR036388">
    <property type="entry name" value="WH-like_DNA-bd_sf"/>
</dbReference>
<dbReference type="SUPFAM" id="SSF88659">
    <property type="entry name" value="Sigma3 and sigma4 domains of RNA polymerase sigma factors"/>
    <property type="match status" value="1"/>
</dbReference>
<dbReference type="GO" id="GO:0006352">
    <property type="term" value="P:DNA-templated transcription initiation"/>
    <property type="evidence" value="ECO:0007669"/>
    <property type="project" value="InterPro"/>
</dbReference>
<dbReference type="Gene3D" id="1.10.10.10">
    <property type="entry name" value="Winged helix-like DNA-binding domain superfamily/Winged helix DNA-binding domain"/>
    <property type="match status" value="1"/>
</dbReference>
<protein>
    <submittedName>
        <fullName evidence="8">RNA polymerase sigma-70 factor, ECF subfamily</fullName>
    </submittedName>
</protein>
<evidence type="ECO:0000313" key="8">
    <source>
        <dbReference type="EMBL" id="SHL49347.1"/>
    </source>
</evidence>
<dbReference type="InterPro" id="IPR013249">
    <property type="entry name" value="RNA_pol_sigma70_r4_t2"/>
</dbReference>
<evidence type="ECO:0000256" key="3">
    <source>
        <dbReference type="ARBA" id="ARBA00023082"/>
    </source>
</evidence>
<evidence type="ECO:0000256" key="1">
    <source>
        <dbReference type="ARBA" id="ARBA00010641"/>
    </source>
</evidence>
<keyword evidence="5" id="KW-0804">Transcription</keyword>
<sequence>MGLINQIAKGDMGALEDLYNEHKTYVFHIALTILRDTYLAEDAAQETFIRIQNNAGKYRFGISEKAWITAIARNIAIDMLRKRKYEVVREEQELEEQPVFPEDKLEFLSIIQVLDETDREIVCMRIITGLKHREIAQILKLNTNTVKKRYERALGKLANGMKEVG</sequence>
<evidence type="ECO:0000256" key="5">
    <source>
        <dbReference type="ARBA" id="ARBA00023163"/>
    </source>
</evidence>
<dbReference type="InterPro" id="IPR007627">
    <property type="entry name" value="RNA_pol_sigma70_r2"/>
</dbReference>
<dbReference type="Proteomes" id="UP000184386">
    <property type="component" value="Unassembled WGS sequence"/>
</dbReference>
<evidence type="ECO:0000256" key="2">
    <source>
        <dbReference type="ARBA" id="ARBA00023015"/>
    </source>
</evidence>
<dbReference type="InterPro" id="IPR013325">
    <property type="entry name" value="RNA_pol_sigma_r2"/>
</dbReference>
<proteinExistence type="inferred from homology"/>
<evidence type="ECO:0000256" key="4">
    <source>
        <dbReference type="ARBA" id="ARBA00023125"/>
    </source>
</evidence>
<comment type="similarity">
    <text evidence="1">Belongs to the sigma-70 factor family. ECF subfamily.</text>
</comment>
<dbReference type="SUPFAM" id="SSF88946">
    <property type="entry name" value="Sigma2 domain of RNA polymerase sigma factors"/>
    <property type="match status" value="1"/>
</dbReference>
<dbReference type="PANTHER" id="PTHR43133:SF8">
    <property type="entry name" value="RNA POLYMERASE SIGMA FACTOR HI_1459-RELATED"/>
    <property type="match status" value="1"/>
</dbReference>
<feature type="domain" description="RNA polymerase sigma-70 region 2" evidence="6">
    <location>
        <begin position="18"/>
        <end position="84"/>
    </location>
</feature>
<keyword evidence="9" id="KW-1185">Reference proteome</keyword>
<dbReference type="Gene3D" id="1.10.1740.10">
    <property type="match status" value="1"/>
</dbReference>
<gene>
    <name evidence="8" type="ORF">SAMN02745136_05008</name>
</gene>
<dbReference type="NCBIfam" id="TIGR02937">
    <property type="entry name" value="sigma70-ECF"/>
    <property type="match status" value="1"/>
</dbReference>
<feature type="domain" description="RNA polymerase sigma factor 70 region 4 type 2" evidence="7">
    <location>
        <begin position="106"/>
        <end position="157"/>
    </location>
</feature>
<dbReference type="RefSeq" id="WP_073279928.1">
    <property type="nucleotide sequence ID" value="NZ_FRAC01000035.1"/>
</dbReference>
<dbReference type="STRING" id="1121322.SAMN02745136_05008"/>
<organism evidence="8 9">
    <name type="scientific">Anaerocolumna jejuensis DSM 15929</name>
    <dbReference type="NCBI Taxonomy" id="1121322"/>
    <lineage>
        <taxon>Bacteria</taxon>
        <taxon>Bacillati</taxon>
        <taxon>Bacillota</taxon>
        <taxon>Clostridia</taxon>
        <taxon>Lachnospirales</taxon>
        <taxon>Lachnospiraceae</taxon>
        <taxon>Anaerocolumna</taxon>
    </lineage>
</organism>
<name>A0A1M7B343_9FIRM</name>
<evidence type="ECO:0000259" key="7">
    <source>
        <dbReference type="Pfam" id="PF08281"/>
    </source>
</evidence>
<dbReference type="OrthoDB" id="1918609at2"/>
<dbReference type="Pfam" id="PF08281">
    <property type="entry name" value="Sigma70_r4_2"/>
    <property type="match status" value="1"/>
</dbReference>
<keyword evidence="4" id="KW-0238">DNA-binding</keyword>
<keyword evidence="2" id="KW-0805">Transcription regulation</keyword>
<dbReference type="InterPro" id="IPR039425">
    <property type="entry name" value="RNA_pol_sigma-70-like"/>
</dbReference>
<keyword evidence="3" id="KW-0731">Sigma factor</keyword>
<dbReference type="AlphaFoldDB" id="A0A1M7B343"/>
<dbReference type="InterPro" id="IPR014284">
    <property type="entry name" value="RNA_pol_sigma-70_dom"/>
</dbReference>
<dbReference type="GO" id="GO:0003677">
    <property type="term" value="F:DNA binding"/>
    <property type="evidence" value="ECO:0007669"/>
    <property type="project" value="UniProtKB-KW"/>
</dbReference>
<accession>A0A1M7B343</accession>
<dbReference type="GO" id="GO:0016987">
    <property type="term" value="F:sigma factor activity"/>
    <property type="evidence" value="ECO:0007669"/>
    <property type="project" value="UniProtKB-KW"/>
</dbReference>
<reference evidence="8 9" key="1">
    <citation type="submission" date="2016-11" db="EMBL/GenBank/DDBJ databases">
        <authorList>
            <person name="Jaros S."/>
            <person name="Januszkiewicz K."/>
            <person name="Wedrychowicz H."/>
        </authorList>
    </citation>
    <scope>NUCLEOTIDE SEQUENCE [LARGE SCALE GENOMIC DNA]</scope>
    <source>
        <strain evidence="8 9">DSM 15929</strain>
    </source>
</reference>
<evidence type="ECO:0000259" key="6">
    <source>
        <dbReference type="Pfam" id="PF04542"/>
    </source>
</evidence>